<evidence type="ECO:0000313" key="2">
    <source>
        <dbReference type="Proteomes" id="UP000253141"/>
    </source>
</evidence>
<comment type="caution">
    <text evidence="1">The sequence shown here is derived from an EMBL/GenBank/DDBJ whole genome shotgun (WGS) entry which is preliminary data.</text>
</comment>
<dbReference type="Proteomes" id="UP000253141">
    <property type="component" value="Unassembled WGS sequence"/>
</dbReference>
<sequence>MDPNSVVQNLLPIQSEDLNYNEVYENLIQLYTTPLDLNTCTRDDLASTYLLNERQLNSFFTYREQLGKLVSIYELQAIPTFDLPTIYKILPFVTVIPENKLLWNDLTNPTDHYILIRTEQSLEQKRGFTNDVPISRDGVPQRFEGSSTQWYARYRYSKSRNFSLGFTIEKDEGEAFRWQPSQHRYGPDFISFHAQIQNRGRIKNLVFGDYQLQIGQGLIFSAGFSLGKGMETVYTIRRPTTGARPYSSVTESGFFRGTSITYTLNKRLQLTALYSRVRRSGSVSISNDLTGEEVISTLQTDGLHRIPNELAIRANVVEQNAGAHLLYKFARGEIGGTMLYTHFSQPLQRAVAVRNEYEFTGIQNLLTGVHGNYLWHNYNLFAEVARSQSGGVGAVAGLLASISKRWDATFLFRHFDKSFHSFYSNAFSESSRNSNETGVYIGGKYTIHKKLKAGAYVDGYRFPWFRYLVDKKPTYGYDFLVQGTWTPNKKWAFYAIYRQEQKEHNIASKLSKQKFVTNTNRHQLILNTEYNASKIWSFRTRLQGSTFAYKDFKVDKGWMMIQEINADFGKISALLRCSIFNTDSYDSRQYAVERDVLYAVSMPAYYDYGFRNFLLIRYTPHTRTDIWVRFARTDMPNQKTLSSYVDEIDASHRSELKLQVRHRF</sequence>
<proteinExistence type="predicted"/>
<name>A0A369I4J1_9BACT</name>
<dbReference type="AlphaFoldDB" id="A0A369I4J1"/>
<dbReference type="OrthoDB" id="9766750at2"/>
<dbReference type="InterPro" id="IPR010994">
    <property type="entry name" value="RuvA_2-like"/>
</dbReference>
<dbReference type="SUPFAM" id="SSF47781">
    <property type="entry name" value="RuvA domain 2-like"/>
    <property type="match status" value="1"/>
</dbReference>
<dbReference type="EMBL" id="QPIW01000023">
    <property type="protein sequence ID" value="RDB03810.1"/>
    <property type="molecule type" value="Genomic_DNA"/>
</dbReference>
<gene>
    <name evidence="1" type="ORF">DVG78_22135</name>
</gene>
<accession>A0A369I4J1</accession>
<reference evidence="1 2" key="1">
    <citation type="submission" date="2018-07" db="EMBL/GenBank/DDBJ databases">
        <title>Genome analysis of Runella aurantiaca.</title>
        <authorList>
            <person name="Yang X."/>
        </authorList>
    </citation>
    <scope>NUCLEOTIDE SEQUENCE [LARGE SCALE GENOMIC DNA]</scope>
    <source>
        <strain evidence="1 2">YX9</strain>
    </source>
</reference>
<keyword evidence="2" id="KW-1185">Reference proteome</keyword>
<protein>
    <submittedName>
        <fullName evidence="1">Helix-hairpin-helix domain-containing protein</fullName>
    </submittedName>
</protein>
<evidence type="ECO:0000313" key="1">
    <source>
        <dbReference type="EMBL" id="RDB03810.1"/>
    </source>
</evidence>
<organism evidence="1 2">
    <name type="scientific">Runella aurantiaca</name>
    <dbReference type="NCBI Taxonomy" id="2282308"/>
    <lineage>
        <taxon>Bacteria</taxon>
        <taxon>Pseudomonadati</taxon>
        <taxon>Bacteroidota</taxon>
        <taxon>Cytophagia</taxon>
        <taxon>Cytophagales</taxon>
        <taxon>Spirosomataceae</taxon>
        <taxon>Runella</taxon>
    </lineage>
</organism>